<gene>
    <name evidence="2" type="ORF">QTN47_09755</name>
</gene>
<evidence type="ECO:0000256" key="1">
    <source>
        <dbReference type="SAM" id="SignalP"/>
    </source>
</evidence>
<feature type="chain" id="PRO_5045493891" description="Periplasmic heavy metal sensor" evidence="1">
    <location>
        <begin position="21"/>
        <end position="122"/>
    </location>
</feature>
<keyword evidence="3" id="KW-1185">Reference proteome</keyword>
<keyword evidence="1" id="KW-0732">Signal</keyword>
<organism evidence="2 3">
    <name type="scientific">Danxiaibacter flavus</name>
    <dbReference type="NCBI Taxonomy" id="3049108"/>
    <lineage>
        <taxon>Bacteria</taxon>
        <taxon>Pseudomonadati</taxon>
        <taxon>Bacteroidota</taxon>
        <taxon>Chitinophagia</taxon>
        <taxon>Chitinophagales</taxon>
        <taxon>Chitinophagaceae</taxon>
        <taxon>Danxiaibacter</taxon>
    </lineage>
</organism>
<sequence>MKKILALVTIVLSVCTLANAQNGQRGEQYMQMYKQRLKDSLQFSDAKADSVAAIVQSYQPKQREIFMDQSMSREDKMARMKTLQDERNQKLKGILTDDELQKLTAMEERARQRRMQQGGGRQ</sequence>
<dbReference type="RefSeq" id="WP_369329181.1">
    <property type="nucleotide sequence ID" value="NZ_JAULBC010000002.1"/>
</dbReference>
<accession>A0ABV3ZD57</accession>
<name>A0ABV3ZD57_9BACT</name>
<dbReference type="EMBL" id="JAULBC010000002">
    <property type="protein sequence ID" value="MEX6687778.1"/>
    <property type="molecule type" value="Genomic_DNA"/>
</dbReference>
<feature type="signal peptide" evidence="1">
    <location>
        <begin position="1"/>
        <end position="20"/>
    </location>
</feature>
<evidence type="ECO:0000313" key="2">
    <source>
        <dbReference type="EMBL" id="MEX6687778.1"/>
    </source>
</evidence>
<proteinExistence type="predicted"/>
<protein>
    <recommendedName>
        <fullName evidence="4">Periplasmic heavy metal sensor</fullName>
    </recommendedName>
</protein>
<comment type="caution">
    <text evidence="2">The sequence shown here is derived from an EMBL/GenBank/DDBJ whole genome shotgun (WGS) entry which is preliminary data.</text>
</comment>
<reference evidence="2 3" key="1">
    <citation type="submission" date="2023-07" db="EMBL/GenBank/DDBJ databases">
        <authorList>
            <person name="Lian W.-H."/>
        </authorList>
    </citation>
    <scope>NUCLEOTIDE SEQUENCE [LARGE SCALE GENOMIC DNA]</scope>
    <source>
        <strain evidence="2 3">SYSU DXS3180</strain>
    </source>
</reference>
<dbReference type="Proteomes" id="UP001560573">
    <property type="component" value="Unassembled WGS sequence"/>
</dbReference>
<evidence type="ECO:0000313" key="3">
    <source>
        <dbReference type="Proteomes" id="UP001560573"/>
    </source>
</evidence>
<evidence type="ECO:0008006" key="4">
    <source>
        <dbReference type="Google" id="ProtNLM"/>
    </source>
</evidence>